<accession>A0A075I9E8</accession>
<reference evidence="2" key="1">
    <citation type="journal article" date="2014" name="Genome Biol. Evol.">
        <title>Pangenome evidence for extensive interdomain horizontal transfer affecting lineage core and shell genes in uncultured planktonic thaumarchaeota and euryarchaeota.</title>
        <authorList>
            <person name="Deschamps P."/>
            <person name="Zivanovic Y."/>
            <person name="Moreira D."/>
            <person name="Rodriguez-Valera F."/>
            <person name="Lopez-Garcia P."/>
        </authorList>
    </citation>
    <scope>NUCLEOTIDE SEQUENCE</scope>
</reference>
<feature type="transmembrane region" description="Helical" evidence="1">
    <location>
        <begin position="7"/>
        <end position="27"/>
    </location>
</feature>
<keyword evidence="1" id="KW-0472">Membrane</keyword>
<protein>
    <submittedName>
        <fullName evidence="2">Uncharacterized protein</fullName>
    </submittedName>
</protein>
<keyword evidence="1" id="KW-1133">Transmembrane helix</keyword>
<evidence type="ECO:0000313" key="2">
    <source>
        <dbReference type="EMBL" id="AIF24534.1"/>
    </source>
</evidence>
<evidence type="ECO:0000256" key="1">
    <source>
        <dbReference type="SAM" id="Phobius"/>
    </source>
</evidence>
<name>A0A075I9E8_9EURY</name>
<sequence length="207" mass="22842">MHKVTKVTLGVGFVLLIVSIIATSVGWDSFMENMDEGFVEGGTEMWTGKTPTTFEGEMLPTSMYPIFVQEYRSVDVELLDGDEYSRFVPCEEDYSCGSFYEPGYTYVGDVYVSYSDIWKVRFSGDVTGDSNVMIREMSMDVSGIMSLGFGCMGGCFSLLVLGVGVIFVFTLKESHNDSPSEVAFVSGDTLKSTAPDTGEWWSQSDND</sequence>
<organism evidence="2">
    <name type="scientific">uncultured marine group II/III euryarchaeote SAT1000_33_B09</name>
    <dbReference type="NCBI Taxonomy" id="1456574"/>
    <lineage>
        <taxon>Archaea</taxon>
        <taxon>Methanobacteriati</taxon>
        <taxon>Methanobacteriota</taxon>
        <taxon>environmental samples</taxon>
    </lineage>
</organism>
<keyword evidence="1" id="KW-0812">Transmembrane</keyword>
<dbReference type="EMBL" id="KF901263">
    <property type="protein sequence ID" value="AIF24534.1"/>
    <property type="molecule type" value="Genomic_DNA"/>
</dbReference>
<feature type="transmembrane region" description="Helical" evidence="1">
    <location>
        <begin position="147"/>
        <end position="171"/>
    </location>
</feature>
<dbReference type="AlphaFoldDB" id="A0A075I9E8"/>
<proteinExistence type="predicted"/>